<feature type="compositionally biased region" description="Polar residues" evidence="1">
    <location>
        <begin position="55"/>
        <end position="77"/>
    </location>
</feature>
<dbReference type="PANTHER" id="PTHR10555:SF170">
    <property type="entry name" value="FI18122P1"/>
    <property type="match status" value="1"/>
</dbReference>
<feature type="region of interest" description="Disordered" evidence="1">
    <location>
        <begin position="37"/>
        <end position="100"/>
    </location>
</feature>
<evidence type="ECO:0000256" key="1">
    <source>
        <dbReference type="SAM" id="MobiDB-lite"/>
    </source>
</evidence>
<dbReference type="Gene3D" id="3.30.1520.10">
    <property type="entry name" value="Phox-like domain"/>
    <property type="match status" value="1"/>
</dbReference>
<dbReference type="InterPro" id="IPR036871">
    <property type="entry name" value="PX_dom_sf"/>
</dbReference>
<organism evidence="3">
    <name type="scientific">Timspurckia oligopyrenoides</name>
    <dbReference type="NCBI Taxonomy" id="708627"/>
    <lineage>
        <taxon>Eukaryota</taxon>
        <taxon>Rhodophyta</taxon>
        <taxon>Bangiophyceae</taxon>
        <taxon>Porphyridiales</taxon>
        <taxon>Porphyridiaceae</taxon>
        <taxon>Timspurckia</taxon>
    </lineage>
</organism>
<reference evidence="3" key="1">
    <citation type="submission" date="2021-01" db="EMBL/GenBank/DDBJ databases">
        <authorList>
            <person name="Corre E."/>
            <person name="Pelletier E."/>
            <person name="Niang G."/>
            <person name="Scheremetjew M."/>
            <person name="Finn R."/>
            <person name="Kale V."/>
            <person name="Holt S."/>
            <person name="Cochrane G."/>
            <person name="Meng A."/>
            <person name="Brown T."/>
            <person name="Cohen L."/>
        </authorList>
    </citation>
    <scope>NUCLEOTIDE SEQUENCE</scope>
    <source>
        <strain evidence="3">CCMP3278</strain>
    </source>
</reference>
<dbReference type="Pfam" id="PF00787">
    <property type="entry name" value="PX"/>
    <property type="match status" value="1"/>
</dbReference>
<dbReference type="PANTHER" id="PTHR10555">
    <property type="entry name" value="SORTING NEXIN"/>
    <property type="match status" value="1"/>
</dbReference>
<dbReference type="SMART" id="SM00312">
    <property type="entry name" value="PX"/>
    <property type="match status" value="1"/>
</dbReference>
<dbReference type="SUPFAM" id="SSF64268">
    <property type="entry name" value="PX domain"/>
    <property type="match status" value="1"/>
</dbReference>
<dbReference type="GO" id="GO:0005768">
    <property type="term" value="C:endosome"/>
    <property type="evidence" value="ECO:0007669"/>
    <property type="project" value="TreeGrafter"/>
</dbReference>
<feature type="compositionally biased region" description="Basic and acidic residues" evidence="1">
    <location>
        <begin position="273"/>
        <end position="286"/>
    </location>
</feature>
<dbReference type="InterPro" id="IPR027267">
    <property type="entry name" value="AH/BAR_dom_sf"/>
</dbReference>
<sequence>MPSTTASVTNIQDVSTSAHPLYQHPLTQDIPIPAWLLDSSSTSTTPPSPTNTPPAQNYSLHHFNPSINTDASKLNPFQKTQTTEEQQQHPLLARSASSTTSFDSLDEAAHGICNRNSTDSTAETHETLTNAFDLDNDNDNTLWINLIASEQSLPLSLTPVDNDVSSGVYWINRSVKRNMADFLRLHSEISKKHEALLVPPLPLLGLHGRMKYGLQYHEARRKGLEKFVNKLAQHPKLVRSDEFKRFLSKSNRSCDVSGEDEARARAAVSGDDADVKSSGDREERRQSLKVVGGAAGGGREVAAWASFKVWQMKRAIERVLEKMLDRNQSLSVAKRTIENANDELGGGVDGNYSSNSFAEQRLRRLQKYVIEVDADTKRLRNAVGKCIGSREELSRNAVQVSDALLSFAQTESGTECARVAEIVGKELMREGKGMNREKKCEFVLEEILFEIGEKGEAAKELVARRLGDQQVYEHALEVYTKLRDRVEAQTAALWSREGGTGAIQGLVELQAQLKTAAERLAESRTHYENVCSSTNAELRRFRAELHDELSKWLKNYADQSLRSCNERAKEWQRVLDSCAQSLL</sequence>
<feature type="domain" description="PX" evidence="2">
    <location>
        <begin position="123"/>
        <end position="254"/>
    </location>
</feature>
<dbReference type="EMBL" id="HBFP01006772">
    <property type="protein sequence ID" value="CAD8820449.1"/>
    <property type="molecule type" value="Transcribed_RNA"/>
</dbReference>
<dbReference type="PROSITE" id="PS50195">
    <property type="entry name" value="PX"/>
    <property type="match status" value="1"/>
</dbReference>
<name>A0A7S0ZFQ7_9RHOD</name>
<proteinExistence type="predicted"/>
<feature type="region of interest" description="Disordered" evidence="1">
    <location>
        <begin position="258"/>
        <end position="289"/>
    </location>
</feature>
<evidence type="ECO:0000259" key="2">
    <source>
        <dbReference type="PROSITE" id="PS50195"/>
    </source>
</evidence>
<gene>
    <name evidence="3" type="ORF">TOLI1172_LOCUS4841</name>
</gene>
<protein>
    <recommendedName>
        <fullName evidence="2">PX domain-containing protein</fullName>
    </recommendedName>
</protein>
<dbReference type="InterPro" id="IPR001683">
    <property type="entry name" value="PX_dom"/>
</dbReference>
<dbReference type="Gene3D" id="1.20.1270.60">
    <property type="entry name" value="Arfaptin homology (AH) domain/BAR domain"/>
    <property type="match status" value="1"/>
</dbReference>
<evidence type="ECO:0000313" key="3">
    <source>
        <dbReference type="EMBL" id="CAD8820449.1"/>
    </source>
</evidence>
<accession>A0A7S0ZFQ7</accession>
<dbReference type="GO" id="GO:0035091">
    <property type="term" value="F:phosphatidylinositol binding"/>
    <property type="evidence" value="ECO:0007669"/>
    <property type="project" value="InterPro"/>
</dbReference>
<dbReference type="AlphaFoldDB" id="A0A7S0ZFQ7"/>